<dbReference type="Gene3D" id="3.30.2010.10">
    <property type="entry name" value="Metalloproteases ('zincins'), catalytic domain"/>
    <property type="match status" value="1"/>
</dbReference>
<feature type="transmembrane region" description="Helical" evidence="11">
    <location>
        <begin position="102"/>
        <end position="125"/>
    </location>
</feature>
<dbReference type="AlphaFoldDB" id="A0A5E7ERB1"/>
<keyword evidence="3 11" id="KW-0812">Transmembrane</keyword>
<dbReference type="GO" id="GO:0004222">
    <property type="term" value="F:metalloendopeptidase activity"/>
    <property type="evidence" value="ECO:0007669"/>
    <property type="project" value="InterPro"/>
</dbReference>
<proteinExistence type="inferred from homology"/>
<sequence>MINIVEEMAIASGVSAPRLYLLPDEGINAFAAGFHSKDAVIGVTQGTISLLTREEMQGVIAHEFRNIYNGDMHLSMQMLAVYGGLITLGLLGGLPIGSKMGVIVVLMGVVLTIGGFTGSFFVRLIEAAVSRQREFLADATAVQYTRDPQSLAGALKKIGGYAGSAICAKKARKYKHLYFATGVSTAMKGWFASHPDLSERIQRIDPQWDGVYPEEL</sequence>
<evidence type="ECO:0000256" key="9">
    <source>
        <dbReference type="ARBA" id="ARBA00023136"/>
    </source>
</evidence>
<comment type="cofactor">
    <cofactor evidence="10">
        <name>Zn(2+)</name>
        <dbReference type="ChEBI" id="CHEBI:29105"/>
    </cofactor>
    <text evidence="10">Binds 1 zinc ion per subunit.</text>
</comment>
<evidence type="ECO:0000256" key="3">
    <source>
        <dbReference type="ARBA" id="ARBA00022692"/>
    </source>
</evidence>
<feature type="transmembrane region" description="Helical" evidence="11">
    <location>
        <begin position="79"/>
        <end position="96"/>
    </location>
</feature>
<keyword evidence="4" id="KW-0479">Metal-binding</keyword>
<dbReference type="PANTHER" id="PTHR43221">
    <property type="entry name" value="PROTEASE HTPX"/>
    <property type="match status" value="1"/>
</dbReference>
<evidence type="ECO:0000313" key="13">
    <source>
        <dbReference type="EMBL" id="VVO28203.1"/>
    </source>
</evidence>
<comment type="similarity">
    <text evidence="10">Belongs to the peptidase M48 family.</text>
</comment>
<evidence type="ECO:0000259" key="12">
    <source>
        <dbReference type="Pfam" id="PF01435"/>
    </source>
</evidence>
<protein>
    <submittedName>
        <fullName evidence="13">Protease HtpX</fullName>
        <ecNumber evidence="13">3.4.24.-</ecNumber>
    </submittedName>
</protein>
<feature type="domain" description="Peptidase M48" evidence="12">
    <location>
        <begin position="3"/>
        <end position="205"/>
    </location>
</feature>
<keyword evidence="2 10" id="KW-0645">Protease</keyword>
<dbReference type="Proteomes" id="UP000326018">
    <property type="component" value="Unassembled WGS sequence"/>
</dbReference>
<keyword evidence="6 10" id="KW-0862">Zinc</keyword>
<evidence type="ECO:0000256" key="10">
    <source>
        <dbReference type="RuleBase" id="RU003983"/>
    </source>
</evidence>
<evidence type="ECO:0000256" key="8">
    <source>
        <dbReference type="ARBA" id="ARBA00023049"/>
    </source>
</evidence>
<evidence type="ECO:0000256" key="4">
    <source>
        <dbReference type="ARBA" id="ARBA00022723"/>
    </source>
</evidence>
<keyword evidence="7 11" id="KW-1133">Transmembrane helix</keyword>
<dbReference type="InterPro" id="IPR001915">
    <property type="entry name" value="Peptidase_M48"/>
</dbReference>
<keyword evidence="1" id="KW-1003">Cell membrane</keyword>
<dbReference type="InterPro" id="IPR050083">
    <property type="entry name" value="HtpX_protease"/>
</dbReference>
<evidence type="ECO:0000256" key="6">
    <source>
        <dbReference type="ARBA" id="ARBA00022833"/>
    </source>
</evidence>
<gene>
    <name evidence="13" type="primary">htpX_2</name>
    <name evidence="13" type="ORF">PS712_04793</name>
</gene>
<dbReference type="GO" id="GO:0046872">
    <property type="term" value="F:metal ion binding"/>
    <property type="evidence" value="ECO:0007669"/>
    <property type="project" value="UniProtKB-KW"/>
</dbReference>
<keyword evidence="8 10" id="KW-0482">Metalloprotease</keyword>
<reference evidence="13 14" key="1">
    <citation type="submission" date="2019-09" db="EMBL/GenBank/DDBJ databases">
        <authorList>
            <person name="Chandra G."/>
            <person name="Truman W A."/>
        </authorList>
    </citation>
    <scope>NUCLEOTIDE SEQUENCE [LARGE SCALE GENOMIC DNA]</scope>
    <source>
        <strain evidence="13">PS712</strain>
    </source>
</reference>
<organism evidence="13 14">
    <name type="scientific">Pseudomonas fluorescens</name>
    <dbReference type="NCBI Taxonomy" id="294"/>
    <lineage>
        <taxon>Bacteria</taxon>
        <taxon>Pseudomonadati</taxon>
        <taxon>Pseudomonadota</taxon>
        <taxon>Gammaproteobacteria</taxon>
        <taxon>Pseudomonadales</taxon>
        <taxon>Pseudomonadaceae</taxon>
        <taxon>Pseudomonas</taxon>
    </lineage>
</organism>
<evidence type="ECO:0000256" key="7">
    <source>
        <dbReference type="ARBA" id="ARBA00022989"/>
    </source>
</evidence>
<keyword evidence="5 10" id="KW-0378">Hydrolase</keyword>
<dbReference type="GO" id="GO:0006508">
    <property type="term" value="P:proteolysis"/>
    <property type="evidence" value="ECO:0007669"/>
    <property type="project" value="UniProtKB-KW"/>
</dbReference>
<keyword evidence="9 11" id="KW-0472">Membrane</keyword>
<accession>A0A5E7ERB1</accession>
<evidence type="ECO:0000256" key="11">
    <source>
        <dbReference type="SAM" id="Phobius"/>
    </source>
</evidence>
<evidence type="ECO:0000256" key="1">
    <source>
        <dbReference type="ARBA" id="ARBA00022475"/>
    </source>
</evidence>
<evidence type="ECO:0000256" key="2">
    <source>
        <dbReference type="ARBA" id="ARBA00022670"/>
    </source>
</evidence>
<evidence type="ECO:0000256" key="5">
    <source>
        <dbReference type="ARBA" id="ARBA00022801"/>
    </source>
</evidence>
<name>A0A5E7ERB1_PSEFL</name>
<dbReference type="EMBL" id="CABVIB010000031">
    <property type="protein sequence ID" value="VVO28203.1"/>
    <property type="molecule type" value="Genomic_DNA"/>
</dbReference>
<dbReference type="PANTHER" id="PTHR43221:SF2">
    <property type="entry name" value="PROTEASE HTPX HOMOLOG"/>
    <property type="match status" value="1"/>
</dbReference>
<dbReference type="Pfam" id="PF01435">
    <property type="entry name" value="Peptidase_M48"/>
    <property type="match status" value="1"/>
</dbReference>
<dbReference type="RefSeq" id="WP_224792402.1">
    <property type="nucleotide sequence ID" value="NZ_CABVIB010000031.1"/>
</dbReference>
<evidence type="ECO:0000313" key="14">
    <source>
        <dbReference type="Proteomes" id="UP000326018"/>
    </source>
</evidence>
<dbReference type="EC" id="3.4.24.-" evidence="13"/>